<keyword evidence="5" id="KW-0449">Lipoprotein</keyword>
<evidence type="ECO:0000256" key="5">
    <source>
        <dbReference type="ARBA" id="ARBA00023288"/>
    </source>
</evidence>
<evidence type="ECO:0000256" key="2">
    <source>
        <dbReference type="ARBA" id="ARBA00022692"/>
    </source>
</evidence>
<evidence type="ECO:0000256" key="7">
    <source>
        <dbReference type="ARBA" id="ARBA00039981"/>
    </source>
</evidence>
<dbReference type="Ensembl" id="ENSSTUT00000001525.1">
    <property type="protein sequence ID" value="ENSSTUP00000001406.1"/>
    <property type="gene ID" value="ENSSTUG00000000744.1"/>
</dbReference>
<evidence type="ECO:0000256" key="8">
    <source>
        <dbReference type="PROSITE-ProRule" id="PRU00581"/>
    </source>
</evidence>
<dbReference type="GO" id="GO:0019911">
    <property type="term" value="F:structural constituent of myelin sheath"/>
    <property type="evidence" value="ECO:0007669"/>
    <property type="project" value="TreeGrafter"/>
</dbReference>
<accession>A0A673VZJ1</accession>
<evidence type="ECO:0000259" key="10">
    <source>
        <dbReference type="PROSITE" id="PS51225"/>
    </source>
</evidence>
<feature type="domain" description="MARVEL" evidence="10">
    <location>
        <begin position="16"/>
        <end position="150"/>
    </location>
</feature>
<dbReference type="AlphaFoldDB" id="A0A673VZJ1"/>
<comment type="similarity">
    <text evidence="6">Belongs to the MAL family.</text>
</comment>
<feature type="transmembrane region" description="Helical" evidence="9">
    <location>
        <begin position="52"/>
        <end position="74"/>
    </location>
</feature>
<dbReference type="PANTHER" id="PTHR22776">
    <property type="entry name" value="MARVEL-CONTAINING POTENTIAL LIPID RAFT-ASSOCIATED PROTEIN"/>
    <property type="match status" value="1"/>
</dbReference>
<dbReference type="PROSITE" id="PS51225">
    <property type="entry name" value="MARVEL"/>
    <property type="match status" value="1"/>
</dbReference>
<dbReference type="Proteomes" id="UP000472277">
    <property type="component" value="Chromosome 5"/>
</dbReference>
<sequence>MASSTSSNPLPSGTSVFTTVPDLFFIPEFIFGGLVWTLVASTKVLFANPQGWVMFVSVFCFIFTTLWFLIFISGANKSSIWPTLDVVYHSLAAFFYLSAAVVQAYVTISLKSVTSTFFKEYQLDIAAVVCSFTPVTQTKCSSTEAYCMFLLVHPTPHLSVSCIFPVGDVLCGDSALRPPCHLLYDEMEEFLMKTSIHKTTDNGATDIREGFVLTSIVIYTYSNIFLYYFLLANTINQFGVKCIYNINKKINKYI</sequence>
<reference evidence="11" key="1">
    <citation type="submission" date="2025-08" db="UniProtKB">
        <authorList>
            <consortium name="Ensembl"/>
        </authorList>
    </citation>
    <scope>IDENTIFICATION</scope>
</reference>
<evidence type="ECO:0000256" key="3">
    <source>
        <dbReference type="ARBA" id="ARBA00022989"/>
    </source>
</evidence>
<keyword evidence="3 9" id="KW-1133">Transmembrane helix</keyword>
<feature type="transmembrane region" description="Helical" evidence="9">
    <location>
        <begin position="211"/>
        <end position="230"/>
    </location>
</feature>
<dbReference type="Pfam" id="PF01284">
    <property type="entry name" value="MARVEL"/>
    <property type="match status" value="1"/>
</dbReference>
<dbReference type="GeneTree" id="ENSGT00990000209175"/>
<comment type="subcellular location">
    <subcellularLocation>
        <location evidence="1">Membrane</location>
        <topology evidence="1">Multi-pass membrane protein</topology>
    </subcellularLocation>
</comment>
<evidence type="ECO:0000256" key="9">
    <source>
        <dbReference type="SAM" id="Phobius"/>
    </source>
</evidence>
<evidence type="ECO:0000256" key="4">
    <source>
        <dbReference type="ARBA" id="ARBA00023136"/>
    </source>
</evidence>
<dbReference type="GO" id="GO:0016020">
    <property type="term" value="C:membrane"/>
    <property type="evidence" value="ECO:0007669"/>
    <property type="project" value="UniProtKB-SubCell"/>
</dbReference>
<organism evidence="11 12">
    <name type="scientific">Salmo trutta</name>
    <name type="common">Brown trout</name>
    <dbReference type="NCBI Taxonomy" id="8032"/>
    <lineage>
        <taxon>Eukaryota</taxon>
        <taxon>Metazoa</taxon>
        <taxon>Chordata</taxon>
        <taxon>Craniata</taxon>
        <taxon>Vertebrata</taxon>
        <taxon>Euteleostomi</taxon>
        <taxon>Actinopterygii</taxon>
        <taxon>Neopterygii</taxon>
        <taxon>Teleostei</taxon>
        <taxon>Protacanthopterygii</taxon>
        <taxon>Salmoniformes</taxon>
        <taxon>Salmonidae</taxon>
        <taxon>Salmoninae</taxon>
        <taxon>Salmo</taxon>
    </lineage>
</organism>
<keyword evidence="2 8" id="KW-0812">Transmembrane</keyword>
<evidence type="ECO:0000256" key="1">
    <source>
        <dbReference type="ARBA" id="ARBA00004141"/>
    </source>
</evidence>
<dbReference type="PRINTS" id="PR01884">
    <property type="entry name" value="MALPROTEIN"/>
</dbReference>
<keyword evidence="4 8" id="KW-0472">Membrane</keyword>
<feature type="transmembrane region" description="Helical" evidence="9">
    <location>
        <begin position="20"/>
        <end position="40"/>
    </location>
</feature>
<evidence type="ECO:0000313" key="12">
    <source>
        <dbReference type="Proteomes" id="UP000472277"/>
    </source>
</evidence>
<evidence type="ECO:0000313" key="11">
    <source>
        <dbReference type="Ensembl" id="ENSSTUP00000001406.1"/>
    </source>
</evidence>
<gene>
    <name evidence="11" type="primary">LOC115193614</name>
</gene>
<evidence type="ECO:0000256" key="6">
    <source>
        <dbReference type="ARBA" id="ARBA00034721"/>
    </source>
</evidence>
<dbReference type="InterPro" id="IPR013295">
    <property type="entry name" value="MAL"/>
</dbReference>
<protein>
    <recommendedName>
        <fullName evidence="7">Myelin and lymphocyte protein</fullName>
    </recommendedName>
</protein>
<reference evidence="11" key="2">
    <citation type="submission" date="2025-09" db="UniProtKB">
        <authorList>
            <consortium name="Ensembl"/>
        </authorList>
    </citation>
    <scope>IDENTIFICATION</scope>
</reference>
<dbReference type="InterPro" id="IPR050578">
    <property type="entry name" value="MARVEL-CKLF_proteins"/>
</dbReference>
<keyword evidence="12" id="KW-1185">Reference proteome</keyword>
<feature type="transmembrane region" description="Helical" evidence="9">
    <location>
        <begin position="86"/>
        <end position="108"/>
    </location>
</feature>
<dbReference type="PANTHER" id="PTHR22776:SF12">
    <property type="entry name" value="MYELIN AND LYMPHOCYTE PROTEIN"/>
    <property type="match status" value="1"/>
</dbReference>
<dbReference type="GO" id="GO:0042552">
    <property type="term" value="P:myelination"/>
    <property type="evidence" value="ECO:0007669"/>
    <property type="project" value="TreeGrafter"/>
</dbReference>
<proteinExistence type="inferred from homology"/>
<dbReference type="InterPro" id="IPR008253">
    <property type="entry name" value="Marvel"/>
</dbReference>
<name>A0A673VZJ1_SALTR</name>